<dbReference type="Pfam" id="PF12799">
    <property type="entry name" value="LRR_4"/>
    <property type="match status" value="1"/>
</dbReference>
<dbReference type="InterPro" id="IPR025875">
    <property type="entry name" value="Leu-rich_rpt_4"/>
</dbReference>
<evidence type="ECO:0000313" key="6">
    <source>
        <dbReference type="EMBL" id="PNR40968.1"/>
    </source>
</evidence>
<dbReference type="InterPro" id="IPR056284">
    <property type="entry name" value="AIR9-like_A9"/>
</dbReference>
<organism evidence="6">
    <name type="scientific">Physcomitrium patens</name>
    <name type="common">Spreading-leaved earth moss</name>
    <name type="synonym">Physcomitrella patens</name>
    <dbReference type="NCBI Taxonomy" id="3218"/>
    <lineage>
        <taxon>Eukaryota</taxon>
        <taxon>Viridiplantae</taxon>
        <taxon>Streptophyta</taxon>
        <taxon>Embryophyta</taxon>
        <taxon>Bryophyta</taxon>
        <taxon>Bryophytina</taxon>
        <taxon>Bryopsida</taxon>
        <taxon>Funariidae</taxon>
        <taxon>Funariales</taxon>
        <taxon>Funariaceae</taxon>
        <taxon>Physcomitrium</taxon>
    </lineage>
</organism>
<feature type="domain" description="AIR9-like A9" evidence="4">
    <location>
        <begin position="1411"/>
        <end position="1492"/>
    </location>
</feature>
<dbReference type="PROSITE" id="PS51450">
    <property type="entry name" value="LRR"/>
    <property type="match status" value="1"/>
</dbReference>
<feature type="compositionally biased region" description="Low complexity" evidence="3">
    <location>
        <begin position="197"/>
        <end position="209"/>
    </location>
</feature>
<keyword evidence="8" id="KW-1185">Reference proteome</keyword>
<dbReference type="FunCoup" id="A0A2K1JHE6">
    <property type="interactions" value="1321"/>
</dbReference>
<keyword evidence="2" id="KW-0677">Repeat</keyword>
<dbReference type="Gramene" id="Pp3c14_11530V3.1">
    <property type="protein sequence ID" value="Pp3c14_11530V3.1"/>
    <property type="gene ID" value="Pp3c14_11530"/>
</dbReference>
<feature type="compositionally biased region" description="Low complexity" evidence="3">
    <location>
        <begin position="329"/>
        <end position="340"/>
    </location>
</feature>
<dbReference type="PANTHER" id="PTHR31149">
    <property type="entry name" value="EXPRESSED PROTEIN"/>
    <property type="match status" value="1"/>
</dbReference>
<dbReference type="STRING" id="3218.A0A2K1JHE6"/>
<feature type="compositionally biased region" description="Low complexity" evidence="3">
    <location>
        <begin position="148"/>
        <end position="168"/>
    </location>
</feature>
<protein>
    <recommendedName>
        <fullName evidence="9">Ig-like domain-containing protein</fullName>
    </recommendedName>
</protein>
<dbReference type="PaxDb" id="3218-PP1S36_286V6.1"/>
<feature type="region of interest" description="Disordered" evidence="3">
    <location>
        <begin position="76"/>
        <end position="294"/>
    </location>
</feature>
<proteinExistence type="predicted"/>
<dbReference type="EnsemblPlants" id="Pp3c14_11530V3.2">
    <property type="protein sequence ID" value="Pp3c14_11530V3.2"/>
    <property type="gene ID" value="Pp3c14_11530"/>
</dbReference>
<evidence type="ECO:0000313" key="8">
    <source>
        <dbReference type="Proteomes" id="UP000006727"/>
    </source>
</evidence>
<dbReference type="InterPro" id="IPR056287">
    <property type="entry name" value="PH_AIR9"/>
</dbReference>
<dbReference type="FunFam" id="3.80.10.10:FF:001379">
    <property type="entry name" value="Predicted protein"/>
    <property type="match status" value="1"/>
</dbReference>
<feature type="domain" description="AIR9-like A9" evidence="4">
    <location>
        <begin position="1316"/>
        <end position="1396"/>
    </location>
</feature>
<feature type="compositionally biased region" description="Polar residues" evidence="3">
    <location>
        <begin position="549"/>
        <end position="558"/>
    </location>
</feature>
<dbReference type="InterPro" id="IPR032675">
    <property type="entry name" value="LRR_dom_sf"/>
</dbReference>
<feature type="compositionally biased region" description="Low complexity" evidence="3">
    <location>
        <begin position="216"/>
        <end position="242"/>
    </location>
</feature>
<evidence type="ECO:0000313" key="7">
    <source>
        <dbReference type="EnsemblPlants" id="Pp3c14_11530V3.1"/>
    </source>
</evidence>
<dbReference type="Pfam" id="PF23218">
    <property type="entry name" value="PH_AIR9"/>
    <property type="match status" value="1"/>
</dbReference>
<name>A0A2K1JHE6_PHYPA</name>
<feature type="compositionally biased region" description="Low complexity" evidence="3">
    <location>
        <begin position="97"/>
        <end position="109"/>
    </location>
</feature>
<feature type="domain" description="AIR9-like A9" evidence="4">
    <location>
        <begin position="1616"/>
        <end position="1683"/>
    </location>
</feature>
<feature type="compositionally biased region" description="Polar residues" evidence="3">
    <location>
        <begin position="247"/>
        <end position="257"/>
    </location>
</feature>
<feature type="domain" description="AIR9-like A9" evidence="4">
    <location>
        <begin position="1217"/>
        <end position="1299"/>
    </location>
</feature>
<evidence type="ECO:0008006" key="9">
    <source>
        <dbReference type="Google" id="ProtNLM"/>
    </source>
</evidence>
<dbReference type="EMBL" id="ABEU02000014">
    <property type="protein sequence ID" value="PNR40968.1"/>
    <property type="molecule type" value="Genomic_DNA"/>
</dbReference>
<feature type="domain" description="AIR9-like A9" evidence="4">
    <location>
        <begin position="1805"/>
        <end position="1890"/>
    </location>
</feature>
<feature type="domain" description="AIR9-like A9" evidence="4">
    <location>
        <begin position="1509"/>
        <end position="1591"/>
    </location>
</feature>
<dbReference type="Proteomes" id="UP000006727">
    <property type="component" value="Chromosome 14"/>
</dbReference>
<dbReference type="EnsemblPlants" id="Pp3c14_11530V3.1">
    <property type="protein sequence ID" value="Pp3c14_11530V3.1"/>
    <property type="gene ID" value="Pp3c14_11530"/>
</dbReference>
<feature type="compositionally biased region" description="Polar residues" evidence="3">
    <location>
        <begin position="527"/>
        <end position="538"/>
    </location>
</feature>
<dbReference type="Gene3D" id="3.80.10.10">
    <property type="entry name" value="Ribonuclease Inhibitor"/>
    <property type="match status" value="1"/>
</dbReference>
<evidence type="ECO:0000256" key="3">
    <source>
        <dbReference type="SAM" id="MobiDB-lite"/>
    </source>
</evidence>
<reference evidence="7" key="3">
    <citation type="submission" date="2020-12" db="UniProtKB">
        <authorList>
            <consortium name="EnsemblPlants"/>
        </authorList>
    </citation>
    <scope>IDENTIFICATION</scope>
</reference>
<keyword evidence="1" id="KW-0433">Leucine-rich repeat</keyword>
<feature type="compositionally biased region" description="Low complexity" evidence="3">
    <location>
        <begin position="374"/>
        <end position="403"/>
    </location>
</feature>
<sequence>MEKVEAADPWRDVVYLSKFEDDDPVSNMTSENGHEGSSEVADGNECSQNLDEQGNDVDLVVDAEVESILSAAPELSDEADFALNDNGPLHEPDHENASIASRRTSIAAAPKKGNSASKLTEATLNSLRRSASVAARTQAPPSPKPFLRSSSSLAAARRAQSNADNSNAGTVSSNGVRKLGPPIISAPPVIRSRGMPREVPSSMSSVRSSTNTLRGSTNPVRSSTSSLSSRTNTLRSSTSSLNAAACSRTTAVRSSAGSGAINGLRKPSQTADPRRSSLTTLPASSTGASRRNSLSEVTALSRSVELPSVSDLKQWATSTPALKASGRRVNSSAASSSVVPASYLKRTSSSVSDQKFPSDSRKSLSKTSPSPAKSRSSLTNSTSSMPRSSSVPSSPSYRSPPVTENGVSNRIATRESTSSTVRRKLSPSPSLGARGTSSFAEPVGKPSPSSSSDRSLNTSSNTTKSSLSERRLSLSTPKQHPTEKSPSSQSRGVSKSSPSKKAVSSAKVGKPSPGSAASPAERPASSRLTPSPSASINGAASAKEKSVSPMPSKQSPSAVTADRGPSMLTRKKPLTPDTRDAKISALPPVEVKAVEDVRIDLRGQKVRTLDGNLVSLTPKMEFVYLRGNKLATLNGIEILRRVKVLDLSFNEFKGAGLEPLASCRALQQLYLAGNQIASLSDLPQLPNLEFLSVAQNKIKSLCMASQPRLQVLAASKNKISTFKDFPHLPALEHLRLEENPMLESFHVEAQSILLVGPSLKKFNDRDLSIQELEFARMYPPSTPLCIREGWELCDPEEAMESTLQFLISQWSPNLPPGYTVKKAWVDQPAEEDPCSCEFAFDKLEGAFEDSQLRLKYQWFVGDKTPANFTPIEGCVTDSYWPKQEDIGNCLKVECSMVLGETEYPPVFAISAPVAPGSKCPRVLEIEVDGDTVEGLILKGSAVVAWCGGTPGKSVSSWLRRGELTSPVAIMGAEEPDHRLTLDDVGHSLIYMYTPMTEDGVRGEPHYAATSIIQAAPPSVDAVQIIGEAVDGNVLHGRGHYFGGKEGASKLEWLRENLESGEFKLVSRGELDYTLTAEDVGRRMMFMYTPVNAEGKIGDPVTAISTTVLLAPPKVENLRIVGDLKEGSKVAVSAVFTGGVEGASKVQWFKSISFPLPADYSSLEPLCSAKVAKAFRIPLSAVGHHLVAKYTPVRLDGEAGESVYAISETVVEMLFPSLTFLNIVGEFVEGETLTAQYGYVGGHEGTSLYSWYWHDTENDPGSVIPEAEGRLQYRVTRQTVNKLVSFQCRPMRDDGIMGDWKRSYGSERIRAGSPKLLSLHIIGEPMEGYELQVGKEYWGGEEGICKVQWFLTRHDGTQREIKAAVHESYTVQSEDIEGLICVSCQPVRSDGVTGPITVSSSVGPVAPSPPTCTSLEVFGLPVEGGCLSFSAAYKGGEKGTCMYEWVRHNPDGSEVLLSTDEILDLTSEDVGSRIELVFTPVRKDGVVGNSRSSFTDVVVDGDPEGMELMIPQCFEDVEVVPRKSYFGGKEGPGEYKWYRAGQKPKDGQLPEDASLLSDKEVYTPKLDDVASYLCLHWIPVRADGKRGSPVVAHSNIPVAPALPVVRSVSVKEVSYGVFEGEGEYYGGREGDSVMSWYRQTTGGLRTLIADAHSKSYTVVDDDYTCSLVFGYTPVRNDGVAGELVLSEPSPLIYPEIPRIQKLVISGKPIEGEVLTALEVIPKGDIQQKSWEKFKRDIKYQWSRSWQPESTDHFEPLPAQRSCTYKVRLEDVGHCLRCEGIITDVFGRSAEPASIITPPVASGFPRVENLEIEGRGYHTSLYAVRGIYSGGKEGKSLLQWFRAMAGSPDLIPISGEVGRMYEANVDDVGYRLVAVYTPVRDDGVAGGPVSASTDPIIVDPEVSKEVKQKLELGVVKFEALRDRDRSPMKSQNQQGLGSLERRVLDVNKKRVKVVKPGSKTHFASNELRGTYTPPFHVEVFRNDQHRLKIVMDSENEVDLMVQSRHIRDVIVLVIRGFSQRFNSTPLNLLLKISHKNLVLVLP</sequence>
<feature type="domain" description="AIR9-like A9" evidence="4">
    <location>
        <begin position="1113"/>
        <end position="1206"/>
    </location>
</feature>
<feature type="compositionally biased region" description="Polar residues" evidence="3">
    <location>
        <begin position="267"/>
        <end position="294"/>
    </location>
</feature>
<dbReference type="Pfam" id="PF23197">
    <property type="entry name" value="IG_AIR9"/>
    <property type="match status" value="9"/>
</dbReference>
<feature type="compositionally biased region" description="Low complexity" evidence="3">
    <location>
        <begin position="447"/>
        <end position="466"/>
    </location>
</feature>
<gene>
    <name evidence="7" type="primary">LOC112291598</name>
    <name evidence="6" type="ORF">PHYPA_018371</name>
</gene>
<dbReference type="SUPFAM" id="SSF52058">
    <property type="entry name" value="L domain-like"/>
    <property type="match status" value="1"/>
</dbReference>
<feature type="domain" description="AIR9-like A9" evidence="4">
    <location>
        <begin position="923"/>
        <end position="1007"/>
    </location>
</feature>
<dbReference type="InterPro" id="IPR001611">
    <property type="entry name" value="Leu-rich_rpt"/>
</dbReference>
<feature type="compositionally biased region" description="Low complexity" evidence="3">
    <location>
        <begin position="492"/>
        <end position="526"/>
    </location>
</feature>
<reference evidence="6 8" key="1">
    <citation type="journal article" date="2008" name="Science">
        <title>The Physcomitrella genome reveals evolutionary insights into the conquest of land by plants.</title>
        <authorList>
            <person name="Rensing S."/>
            <person name="Lang D."/>
            <person name="Zimmer A."/>
            <person name="Terry A."/>
            <person name="Salamov A."/>
            <person name="Shapiro H."/>
            <person name="Nishiyama T."/>
            <person name="Perroud P.-F."/>
            <person name="Lindquist E."/>
            <person name="Kamisugi Y."/>
            <person name="Tanahashi T."/>
            <person name="Sakakibara K."/>
            <person name="Fujita T."/>
            <person name="Oishi K."/>
            <person name="Shin-I T."/>
            <person name="Kuroki Y."/>
            <person name="Toyoda A."/>
            <person name="Suzuki Y."/>
            <person name="Hashimoto A."/>
            <person name="Yamaguchi K."/>
            <person name="Sugano A."/>
            <person name="Kohara Y."/>
            <person name="Fujiyama A."/>
            <person name="Anterola A."/>
            <person name="Aoki S."/>
            <person name="Ashton N."/>
            <person name="Barbazuk W.B."/>
            <person name="Barker E."/>
            <person name="Bennetzen J."/>
            <person name="Bezanilla M."/>
            <person name="Blankenship R."/>
            <person name="Cho S.H."/>
            <person name="Dutcher S."/>
            <person name="Estelle M."/>
            <person name="Fawcett J.A."/>
            <person name="Gundlach H."/>
            <person name="Hanada K."/>
            <person name="Heyl A."/>
            <person name="Hicks K.A."/>
            <person name="Hugh J."/>
            <person name="Lohr M."/>
            <person name="Mayer K."/>
            <person name="Melkozernov A."/>
            <person name="Murata T."/>
            <person name="Nelson D."/>
            <person name="Pils B."/>
            <person name="Prigge M."/>
            <person name="Reiss B."/>
            <person name="Renner T."/>
            <person name="Rombauts S."/>
            <person name="Rushton P."/>
            <person name="Sanderfoot A."/>
            <person name="Schween G."/>
            <person name="Shiu S.-H."/>
            <person name="Stueber K."/>
            <person name="Theodoulou F.L."/>
            <person name="Tu H."/>
            <person name="Van de Peer Y."/>
            <person name="Verrier P.J."/>
            <person name="Waters E."/>
            <person name="Wood A."/>
            <person name="Yang L."/>
            <person name="Cove D."/>
            <person name="Cuming A."/>
            <person name="Hasebe M."/>
            <person name="Lucas S."/>
            <person name="Mishler D.B."/>
            <person name="Reski R."/>
            <person name="Grigoriev I."/>
            <person name="Quatrano R.S."/>
            <person name="Boore J.L."/>
        </authorList>
    </citation>
    <scope>NUCLEOTIDE SEQUENCE [LARGE SCALE GENOMIC DNA]</scope>
    <source>
        <strain evidence="7 8">cv. Gransden 2004</strain>
    </source>
</reference>
<reference evidence="6 8" key="2">
    <citation type="journal article" date="2018" name="Plant J.">
        <title>The Physcomitrella patens chromosome-scale assembly reveals moss genome structure and evolution.</title>
        <authorList>
            <person name="Lang D."/>
            <person name="Ullrich K.K."/>
            <person name="Murat F."/>
            <person name="Fuchs J."/>
            <person name="Jenkins J."/>
            <person name="Haas F.B."/>
            <person name="Piednoel M."/>
            <person name="Gundlach H."/>
            <person name="Van Bel M."/>
            <person name="Meyberg R."/>
            <person name="Vives C."/>
            <person name="Morata J."/>
            <person name="Symeonidi A."/>
            <person name="Hiss M."/>
            <person name="Muchero W."/>
            <person name="Kamisugi Y."/>
            <person name="Saleh O."/>
            <person name="Blanc G."/>
            <person name="Decker E.L."/>
            <person name="van Gessel N."/>
            <person name="Grimwood J."/>
            <person name="Hayes R.D."/>
            <person name="Graham S.W."/>
            <person name="Gunter L.E."/>
            <person name="McDaniel S.F."/>
            <person name="Hoernstein S.N.W."/>
            <person name="Larsson A."/>
            <person name="Li F.W."/>
            <person name="Perroud P.F."/>
            <person name="Phillips J."/>
            <person name="Ranjan P."/>
            <person name="Rokshar D.S."/>
            <person name="Rothfels C.J."/>
            <person name="Schneider L."/>
            <person name="Shu S."/>
            <person name="Stevenson D.W."/>
            <person name="Thummler F."/>
            <person name="Tillich M."/>
            <person name="Villarreal Aguilar J.C."/>
            <person name="Widiez T."/>
            <person name="Wong G.K."/>
            <person name="Wymore A."/>
            <person name="Zhang Y."/>
            <person name="Zimmer A.D."/>
            <person name="Quatrano R.S."/>
            <person name="Mayer K.F.X."/>
            <person name="Goodstein D."/>
            <person name="Casacuberta J.M."/>
            <person name="Vandepoele K."/>
            <person name="Reski R."/>
            <person name="Cuming A.C."/>
            <person name="Tuskan G.A."/>
            <person name="Maumus F."/>
            <person name="Salse J."/>
            <person name="Schmutz J."/>
            <person name="Rensing S.A."/>
        </authorList>
    </citation>
    <scope>NUCLEOTIDE SEQUENCE [LARGE SCALE GENOMIC DNA]</scope>
    <source>
        <strain evidence="7 8">cv. Gransden 2004</strain>
    </source>
</reference>
<feature type="region of interest" description="Disordered" evidence="3">
    <location>
        <begin position="345"/>
        <end position="583"/>
    </location>
</feature>
<accession>A0A2K1JHE6</accession>
<dbReference type="Gramene" id="Pp3c14_11530V3.2">
    <property type="protein sequence ID" value="Pp3c14_11530V3.2"/>
    <property type="gene ID" value="Pp3c14_11530"/>
</dbReference>
<feature type="compositionally biased region" description="Polar residues" evidence="3">
    <location>
        <begin position="345"/>
        <end position="355"/>
    </location>
</feature>
<evidence type="ECO:0000259" key="4">
    <source>
        <dbReference type="Pfam" id="PF23197"/>
    </source>
</evidence>
<feature type="region of interest" description="Disordered" evidence="3">
    <location>
        <begin position="321"/>
        <end position="340"/>
    </location>
</feature>
<evidence type="ECO:0000256" key="2">
    <source>
        <dbReference type="ARBA" id="ARBA00022737"/>
    </source>
</evidence>
<feature type="compositionally biased region" description="Polar residues" evidence="3">
    <location>
        <begin position="114"/>
        <end position="129"/>
    </location>
</feature>
<feature type="compositionally biased region" description="Polar residues" evidence="3">
    <location>
        <begin position="476"/>
        <end position="491"/>
    </location>
</feature>
<dbReference type="PANTHER" id="PTHR31149:SF11">
    <property type="entry name" value="187-KDA MICROTUBULE-ASSOCIATED PROTEIN AIR9"/>
    <property type="match status" value="1"/>
</dbReference>
<evidence type="ECO:0000259" key="5">
    <source>
        <dbReference type="Pfam" id="PF23218"/>
    </source>
</evidence>
<evidence type="ECO:0000256" key="1">
    <source>
        <dbReference type="ARBA" id="ARBA00022614"/>
    </source>
</evidence>
<feature type="compositionally biased region" description="Polar residues" evidence="3">
    <location>
        <begin position="405"/>
        <end position="420"/>
    </location>
</feature>
<feature type="domain" description="AIR9-like A9" evidence="4">
    <location>
        <begin position="1018"/>
        <end position="1104"/>
    </location>
</feature>
<dbReference type="Gene3D" id="2.60.40.2700">
    <property type="match status" value="3"/>
</dbReference>
<feature type="region of interest" description="Disordered" evidence="3">
    <location>
        <begin position="19"/>
        <end position="54"/>
    </location>
</feature>
<feature type="domain" description="AIR9 PH-like" evidence="5">
    <location>
        <begin position="1921"/>
        <end position="2019"/>
    </location>
</feature>